<evidence type="ECO:0000256" key="1">
    <source>
        <dbReference type="SAM" id="MobiDB-lite"/>
    </source>
</evidence>
<accession>A0ABR2LDY8</accession>
<dbReference type="PANTHER" id="PTHR34395:SF15">
    <property type="entry name" value="OS09G0292400 PROTEIN"/>
    <property type="match status" value="1"/>
</dbReference>
<evidence type="ECO:0000313" key="2">
    <source>
        <dbReference type="EMBL" id="KAK8938305.1"/>
    </source>
</evidence>
<proteinExistence type="predicted"/>
<keyword evidence="3" id="KW-1185">Reference proteome</keyword>
<dbReference type="Proteomes" id="UP001412067">
    <property type="component" value="Unassembled WGS sequence"/>
</dbReference>
<evidence type="ECO:0000313" key="3">
    <source>
        <dbReference type="Proteomes" id="UP001412067"/>
    </source>
</evidence>
<gene>
    <name evidence="2" type="ORF">KSP40_PGU020840</name>
</gene>
<name>A0ABR2LDY8_9ASPA</name>
<feature type="region of interest" description="Disordered" evidence="1">
    <location>
        <begin position="1"/>
        <end position="44"/>
    </location>
</feature>
<comment type="caution">
    <text evidence="2">The sequence shown here is derived from an EMBL/GenBank/DDBJ whole genome shotgun (WGS) entry which is preliminary data.</text>
</comment>
<dbReference type="PANTHER" id="PTHR34395">
    <property type="entry name" value="OS11G0427500 PROTEIN"/>
    <property type="match status" value="1"/>
</dbReference>
<reference evidence="2 3" key="1">
    <citation type="journal article" date="2022" name="Nat. Plants">
        <title>Genomes of leafy and leafless Platanthera orchids illuminate the evolution of mycoheterotrophy.</title>
        <authorList>
            <person name="Li M.H."/>
            <person name="Liu K.W."/>
            <person name="Li Z."/>
            <person name="Lu H.C."/>
            <person name="Ye Q.L."/>
            <person name="Zhang D."/>
            <person name="Wang J.Y."/>
            <person name="Li Y.F."/>
            <person name="Zhong Z.M."/>
            <person name="Liu X."/>
            <person name="Yu X."/>
            <person name="Liu D.K."/>
            <person name="Tu X.D."/>
            <person name="Liu B."/>
            <person name="Hao Y."/>
            <person name="Liao X.Y."/>
            <person name="Jiang Y.T."/>
            <person name="Sun W.H."/>
            <person name="Chen J."/>
            <person name="Chen Y.Q."/>
            <person name="Ai Y."/>
            <person name="Zhai J.W."/>
            <person name="Wu S.S."/>
            <person name="Zhou Z."/>
            <person name="Hsiao Y.Y."/>
            <person name="Wu W.L."/>
            <person name="Chen Y.Y."/>
            <person name="Lin Y.F."/>
            <person name="Hsu J.L."/>
            <person name="Li C.Y."/>
            <person name="Wang Z.W."/>
            <person name="Zhao X."/>
            <person name="Zhong W.Y."/>
            <person name="Ma X.K."/>
            <person name="Ma L."/>
            <person name="Huang J."/>
            <person name="Chen G.Z."/>
            <person name="Huang M.Z."/>
            <person name="Huang L."/>
            <person name="Peng D.H."/>
            <person name="Luo Y.B."/>
            <person name="Zou S.Q."/>
            <person name="Chen S.P."/>
            <person name="Lan S."/>
            <person name="Tsai W.C."/>
            <person name="Van de Peer Y."/>
            <person name="Liu Z.J."/>
        </authorList>
    </citation>
    <scope>NUCLEOTIDE SEQUENCE [LARGE SCALE GENOMIC DNA]</scope>
    <source>
        <strain evidence="2">Lor288</strain>
    </source>
</reference>
<dbReference type="EMBL" id="JBBWWR010000021">
    <property type="protein sequence ID" value="KAK8938305.1"/>
    <property type="molecule type" value="Genomic_DNA"/>
</dbReference>
<protein>
    <submittedName>
        <fullName evidence="2">Uncharacterized protein</fullName>
    </submittedName>
</protein>
<sequence>MASATKKKAVGDHSPAAAPAPVINLSDSDNDDYSDELEEPRARKIKTEYELPDGFLDPLRPTEASKISKFSGLFLHRVGARCGSVKLPNSDCGAMPTVGRSINEKQSTIAEDNRERVKTCHQANVMQDFDEVGETIFNSPSISAPLRNPPFHSSLKQKRSCQTPDERDFSIKTCMEAFYKLDGFAKEDLFGIGKVFKSLENREMFLSLREEDREIWLREEVDEV</sequence>
<feature type="compositionally biased region" description="Acidic residues" evidence="1">
    <location>
        <begin position="28"/>
        <end position="38"/>
    </location>
</feature>
<organism evidence="2 3">
    <name type="scientific">Platanthera guangdongensis</name>
    <dbReference type="NCBI Taxonomy" id="2320717"/>
    <lineage>
        <taxon>Eukaryota</taxon>
        <taxon>Viridiplantae</taxon>
        <taxon>Streptophyta</taxon>
        <taxon>Embryophyta</taxon>
        <taxon>Tracheophyta</taxon>
        <taxon>Spermatophyta</taxon>
        <taxon>Magnoliopsida</taxon>
        <taxon>Liliopsida</taxon>
        <taxon>Asparagales</taxon>
        <taxon>Orchidaceae</taxon>
        <taxon>Orchidoideae</taxon>
        <taxon>Orchideae</taxon>
        <taxon>Orchidinae</taxon>
        <taxon>Platanthera</taxon>
    </lineage>
</organism>